<dbReference type="EC" id="2.7.2.3" evidence="4 11"/>
<dbReference type="Pfam" id="PF00044">
    <property type="entry name" value="Gp_dh_N"/>
    <property type="match status" value="1"/>
</dbReference>
<evidence type="ECO:0000256" key="12">
    <source>
        <dbReference type="RuleBase" id="RU000696"/>
    </source>
</evidence>
<dbReference type="PANTHER" id="PTHR43148">
    <property type="entry name" value="GLYCERALDEHYDE-3-PHOSPHATE DEHYDROGENASE 2"/>
    <property type="match status" value="1"/>
</dbReference>
<evidence type="ECO:0000256" key="4">
    <source>
        <dbReference type="ARBA" id="ARBA00013061"/>
    </source>
</evidence>
<dbReference type="Gene3D" id="3.40.50.1260">
    <property type="entry name" value="Phosphoglycerate kinase, N-terminal domain"/>
    <property type="match status" value="3"/>
</dbReference>
<dbReference type="SUPFAM" id="SSF53748">
    <property type="entry name" value="Phosphoglycerate kinase"/>
    <property type="match status" value="1"/>
</dbReference>
<dbReference type="Pfam" id="PF00162">
    <property type="entry name" value="PGK"/>
    <property type="match status" value="2"/>
</dbReference>
<dbReference type="PROSITE" id="PS00071">
    <property type="entry name" value="GAPDH"/>
    <property type="match status" value="1"/>
</dbReference>
<gene>
    <name evidence="14" type="ORF">TrVE_jg13187</name>
</gene>
<comment type="similarity">
    <text evidence="2">Belongs to the glyceraldehyde-3-phosphate dehydrogenase family.</text>
</comment>
<keyword evidence="9" id="KW-0460">Magnesium</keyword>
<dbReference type="InterPro" id="IPR020828">
    <property type="entry name" value="GlycerAld_3-P_DH_NAD(P)-bd"/>
</dbReference>
<sequence>MPIPVGINGLGRIGKMVCLQMLAQPDVYSIKAINATSLNATEISDYLTYDSSHRYDRSVCKNVEIVNDNLVRINGNEIHLFKDRDARNLKWRSVGVQFVLECTGAYLTTEKGAMHDVDYVIMSAPPKDPDITPTFIYGVNHEEYRGQKIVSASSCTTNCMGPMMKLVSDAFGVESVNFTTIHATTGSQSVVDVINKKNRTHRSIINNMIPHSTGAAKSIFRVMPELSGKVWGTSVRVPCINCSLLDINVTCEDKTANLEAVKDLLNKHELFGEVYHLNEKMLTSVDFMTTTTPTILDGIASMDFKPGSFKLMLWYDNEWSYSAQCLRIMKSMHQHNKHVERSVRGRVSPKISPNNSIVNLASLNGVARELNPAKILNLDSKLALKSLKLGGKNVVARFDFNVPVDNGKVMDDFRVRASLPSINHILEQKPNRVVLVCHFGRPKGKDKKNSVEFLVPILAGLLKREVKFLPDGVSQKTVDALAAAKDTNNGAIYLLENIRFHAEETKFDPESDVSKMYQSLGDAMIADCFGCVHRNHMSVCHLKGAGKQHGYGFLIEQEVEAISTLLRSDGKKVLGIMGGAKIADKQPMIECLCKMPSTRIFVGGGLTLGFDKFMPSTPHSVILARDAYGAADFESPATYMPDIAKIGVGGFDCGPQGLRDLMAMIDAADVIFWNGCLGVIEDPRYRVGSAMIVDYLLAQTGKQIIIGGGETASLFAGKEAEHIYLSTGGGALLAHIQSSVLGTPTVPGLAPFSL</sequence>
<feature type="domain" description="Glyceraldehyde 3-phosphate dehydrogenase NAD(P) binding" evidence="13">
    <location>
        <begin position="3"/>
        <end position="155"/>
    </location>
</feature>
<comment type="subunit">
    <text evidence="12">Monomer.</text>
</comment>
<keyword evidence="6" id="KW-0547">Nucleotide-binding</keyword>
<evidence type="ECO:0000256" key="1">
    <source>
        <dbReference type="ARBA" id="ARBA00001946"/>
    </source>
</evidence>
<dbReference type="InterPro" id="IPR001576">
    <property type="entry name" value="Phosphoglycerate_kinase"/>
</dbReference>
<evidence type="ECO:0000256" key="2">
    <source>
        <dbReference type="ARBA" id="ARBA00007406"/>
    </source>
</evidence>
<keyword evidence="7 11" id="KW-0418">Kinase</keyword>
<comment type="pathway">
    <text evidence="11">Carbohydrate degradation; glycolysis; pyruvate from D-glyceraldehyde 3-phosphate: step 2/5.</text>
</comment>
<dbReference type="SUPFAM" id="SSF51735">
    <property type="entry name" value="NAD(P)-binding Rossmann-fold domains"/>
    <property type="match status" value="1"/>
</dbReference>
<dbReference type="GO" id="GO:0004618">
    <property type="term" value="F:phosphoglycerate kinase activity"/>
    <property type="evidence" value="ECO:0007669"/>
    <property type="project" value="UniProtKB-EC"/>
</dbReference>
<comment type="similarity">
    <text evidence="3 11">Belongs to the phosphoglycerate kinase family.</text>
</comment>
<comment type="cofactor">
    <cofactor evidence="1">
        <name>Mg(2+)</name>
        <dbReference type="ChEBI" id="CHEBI:18420"/>
    </cofactor>
</comment>
<dbReference type="GO" id="GO:0006096">
    <property type="term" value="P:glycolytic process"/>
    <property type="evidence" value="ECO:0007669"/>
    <property type="project" value="InterPro"/>
</dbReference>
<organism evidence="14 15">
    <name type="scientific">Triparma verrucosa</name>
    <dbReference type="NCBI Taxonomy" id="1606542"/>
    <lineage>
        <taxon>Eukaryota</taxon>
        <taxon>Sar</taxon>
        <taxon>Stramenopiles</taxon>
        <taxon>Ochrophyta</taxon>
        <taxon>Bolidophyceae</taxon>
        <taxon>Parmales</taxon>
        <taxon>Triparmaceae</taxon>
        <taxon>Triparma</taxon>
    </lineage>
</organism>
<evidence type="ECO:0000256" key="10">
    <source>
        <dbReference type="ARBA" id="ARBA00023002"/>
    </source>
</evidence>
<dbReference type="InterPro" id="IPR036043">
    <property type="entry name" value="Phosphoglycerate_kinase_sf"/>
</dbReference>
<dbReference type="Proteomes" id="UP001165160">
    <property type="component" value="Unassembled WGS sequence"/>
</dbReference>
<dbReference type="InterPro" id="IPR015824">
    <property type="entry name" value="Phosphoglycerate_kinase_N"/>
</dbReference>
<reference evidence="15" key="1">
    <citation type="journal article" date="2023" name="Commun. Biol.">
        <title>Genome analysis of Parmales, the sister group of diatoms, reveals the evolutionary specialization of diatoms from phago-mixotrophs to photoautotrophs.</title>
        <authorList>
            <person name="Ban H."/>
            <person name="Sato S."/>
            <person name="Yoshikawa S."/>
            <person name="Yamada K."/>
            <person name="Nakamura Y."/>
            <person name="Ichinomiya M."/>
            <person name="Sato N."/>
            <person name="Blanc-Mathieu R."/>
            <person name="Endo H."/>
            <person name="Kuwata A."/>
            <person name="Ogata H."/>
        </authorList>
    </citation>
    <scope>NUCLEOTIDE SEQUENCE [LARGE SCALE GENOMIC DNA]</scope>
    <source>
        <strain evidence="15">NIES 3699</strain>
    </source>
</reference>
<comment type="catalytic activity">
    <reaction evidence="11">
        <text>(2R)-3-phosphoglycerate + ATP = (2R)-3-phospho-glyceroyl phosphate + ADP</text>
        <dbReference type="Rhea" id="RHEA:14801"/>
        <dbReference type="ChEBI" id="CHEBI:30616"/>
        <dbReference type="ChEBI" id="CHEBI:57604"/>
        <dbReference type="ChEBI" id="CHEBI:58272"/>
        <dbReference type="ChEBI" id="CHEBI:456216"/>
        <dbReference type="EC" id="2.7.2.3"/>
    </reaction>
</comment>
<evidence type="ECO:0000313" key="15">
    <source>
        <dbReference type="Proteomes" id="UP001165160"/>
    </source>
</evidence>
<dbReference type="InterPro" id="IPR020829">
    <property type="entry name" value="GlycerAld_3-P_DH_cat"/>
</dbReference>
<dbReference type="Gene3D" id="3.30.360.10">
    <property type="entry name" value="Dihydrodipicolinate Reductase, domain 2"/>
    <property type="match status" value="1"/>
</dbReference>
<name>A0A9W7BL43_9STRA</name>
<protein>
    <recommendedName>
        <fullName evidence="4 11">Phosphoglycerate kinase</fullName>
        <ecNumber evidence="4 11">2.7.2.3</ecNumber>
    </recommendedName>
</protein>
<evidence type="ECO:0000256" key="7">
    <source>
        <dbReference type="ARBA" id="ARBA00022777"/>
    </source>
</evidence>
<dbReference type="GO" id="GO:0005524">
    <property type="term" value="F:ATP binding"/>
    <property type="evidence" value="ECO:0007669"/>
    <property type="project" value="UniProtKB-KW"/>
</dbReference>
<keyword evidence="10" id="KW-0560">Oxidoreductase</keyword>
<comment type="caution">
    <text evidence="14">The sequence shown here is derived from an EMBL/GenBank/DDBJ whole genome shotgun (WGS) entry which is preliminary data.</text>
</comment>
<dbReference type="Pfam" id="PF02800">
    <property type="entry name" value="Gp_dh_C"/>
    <property type="match status" value="1"/>
</dbReference>
<proteinExistence type="inferred from homology"/>
<accession>A0A9W7BL43</accession>
<evidence type="ECO:0000313" key="14">
    <source>
        <dbReference type="EMBL" id="GMH89034.1"/>
    </source>
</evidence>
<keyword evidence="15" id="KW-1185">Reference proteome</keyword>
<dbReference type="SUPFAM" id="SSF55347">
    <property type="entry name" value="Glyceraldehyde-3-phosphate dehydrogenase-like, C-terminal domain"/>
    <property type="match status" value="1"/>
</dbReference>
<dbReference type="InterPro" id="IPR020831">
    <property type="entry name" value="GlycerAld/Erythrose_P_DH"/>
</dbReference>
<evidence type="ECO:0000256" key="9">
    <source>
        <dbReference type="ARBA" id="ARBA00022842"/>
    </source>
</evidence>
<evidence type="ECO:0000256" key="8">
    <source>
        <dbReference type="ARBA" id="ARBA00022840"/>
    </source>
</evidence>
<dbReference type="EMBL" id="BRXX01000089">
    <property type="protein sequence ID" value="GMH89034.1"/>
    <property type="molecule type" value="Genomic_DNA"/>
</dbReference>
<keyword evidence="8" id="KW-0067">ATP-binding</keyword>
<dbReference type="GO" id="GO:0016620">
    <property type="term" value="F:oxidoreductase activity, acting on the aldehyde or oxo group of donors, NAD or NADP as acceptor"/>
    <property type="evidence" value="ECO:0007669"/>
    <property type="project" value="InterPro"/>
</dbReference>
<evidence type="ECO:0000259" key="13">
    <source>
        <dbReference type="SMART" id="SM00846"/>
    </source>
</evidence>
<evidence type="ECO:0000256" key="3">
    <source>
        <dbReference type="ARBA" id="ARBA00008982"/>
    </source>
</evidence>
<dbReference type="SMART" id="SM00846">
    <property type="entry name" value="Gp_dh_N"/>
    <property type="match status" value="1"/>
</dbReference>
<evidence type="ECO:0000256" key="11">
    <source>
        <dbReference type="RuleBase" id="RU000532"/>
    </source>
</evidence>
<keyword evidence="5 11" id="KW-0808">Transferase</keyword>
<evidence type="ECO:0000256" key="5">
    <source>
        <dbReference type="ARBA" id="ARBA00022679"/>
    </source>
</evidence>
<dbReference type="GO" id="GO:0051287">
    <property type="term" value="F:NAD binding"/>
    <property type="evidence" value="ECO:0007669"/>
    <property type="project" value="InterPro"/>
</dbReference>
<dbReference type="Gene3D" id="3.40.50.720">
    <property type="entry name" value="NAD(P)-binding Rossmann-like Domain"/>
    <property type="match status" value="1"/>
</dbReference>
<dbReference type="InterPro" id="IPR036291">
    <property type="entry name" value="NAD(P)-bd_dom_sf"/>
</dbReference>
<dbReference type="PRINTS" id="PR00477">
    <property type="entry name" value="PHGLYCKINASE"/>
</dbReference>
<dbReference type="InterPro" id="IPR020830">
    <property type="entry name" value="GlycerAld_3-P_DH_AS"/>
</dbReference>
<evidence type="ECO:0000256" key="6">
    <source>
        <dbReference type="ARBA" id="ARBA00022741"/>
    </source>
</evidence>
<dbReference type="AlphaFoldDB" id="A0A9W7BL43"/>